<keyword evidence="10" id="KW-0275">Fatty acid biosynthesis</keyword>
<keyword evidence="9 11" id="KW-0472">Membrane</keyword>
<evidence type="ECO:0000256" key="2">
    <source>
        <dbReference type="ARBA" id="ARBA00009295"/>
    </source>
</evidence>
<dbReference type="PANTHER" id="PTHR11351">
    <property type="entry name" value="ACYL-COA DESATURASE"/>
    <property type="match status" value="1"/>
</dbReference>
<dbReference type="VEuPathDB" id="FungiDB:BO71DRAFT_436520"/>
<evidence type="ECO:0000313" key="12">
    <source>
        <dbReference type="EMBL" id="PYH87646.1"/>
    </source>
</evidence>
<proteinExistence type="inferred from homology"/>
<dbReference type="GO" id="GO:0005506">
    <property type="term" value="F:iron ion binding"/>
    <property type="evidence" value="ECO:0007669"/>
    <property type="project" value="TreeGrafter"/>
</dbReference>
<keyword evidence="5" id="KW-0276">Fatty acid metabolism</keyword>
<dbReference type="AlphaFoldDB" id="A0A319CQR5"/>
<dbReference type="PANTHER" id="PTHR11351:SF31">
    <property type="entry name" value="DESATURASE 1, ISOFORM A-RELATED"/>
    <property type="match status" value="1"/>
</dbReference>
<keyword evidence="13" id="KW-1185">Reference proteome</keyword>
<dbReference type="GO" id="GO:0005789">
    <property type="term" value="C:endoplasmic reticulum membrane"/>
    <property type="evidence" value="ECO:0007669"/>
    <property type="project" value="TreeGrafter"/>
</dbReference>
<evidence type="ECO:0000256" key="5">
    <source>
        <dbReference type="ARBA" id="ARBA00022832"/>
    </source>
</evidence>
<comment type="similarity">
    <text evidence="2">Belongs to the fatty acid desaturase type 1 family.</text>
</comment>
<evidence type="ECO:0000256" key="3">
    <source>
        <dbReference type="ARBA" id="ARBA00022516"/>
    </source>
</evidence>
<keyword evidence="6 11" id="KW-1133">Transmembrane helix</keyword>
<accession>A0A319CQR5</accession>
<comment type="subcellular location">
    <subcellularLocation>
        <location evidence="1">Membrane</location>
        <topology evidence="1">Multi-pass membrane protein</topology>
    </subcellularLocation>
</comment>
<evidence type="ECO:0000256" key="7">
    <source>
        <dbReference type="ARBA" id="ARBA00023002"/>
    </source>
</evidence>
<keyword evidence="8" id="KW-0443">Lipid metabolism</keyword>
<dbReference type="STRING" id="1448320.A0A319CQR5"/>
<dbReference type="GO" id="GO:0004768">
    <property type="term" value="F:stearoyl-CoA 9-desaturase activity"/>
    <property type="evidence" value="ECO:0007669"/>
    <property type="project" value="TreeGrafter"/>
</dbReference>
<gene>
    <name evidence="12" type="ORF">BO71DRAFT_436520</name>
</gene>
<dbReference type="GO" id="GO:0006636">
    <property type="term" value="P:unsaturated fatty acid biosynthetic process"/>
    <property type="evidence" value="ECO:0007669"/>
    <property type="project" value="TreeGrafter"/>
</dbReference>
<evidence type="ECO:0000256" key="10">
    <source>
        <dbReference type="ARBA" id="ARBA00023160"/>
    </source>
</evidence>
<keyword evidence="3" id="KW-0444">Lipid biosynthesis</keyword>
<keyword evidence="7" id="KW-0560">Oxidoreductase</keyword>
<keyword evidence="4 11" id="KW-0812">Transmembrane</keyword>
<dbReference type="OrthoDB" id="10260134at2759"/>
<evidence type="ECO:0000256" key="11">
    <source>
        <dbReference type="SAM" id="Phobius"/>
    </source>
</evidence>
<evidence type="ECO:0000256" key="8">
    <source>
        <dbReference type="ARBA" id="ARBA00023098"/>
    </source>
</evidence>
<evidence type="ECO:0000256" key="9">
    <source>
        <dbReference type="ARBA" id="ARBA00023136"/>
    </source>
</evidence>
<dbReference type="Proteomes" id="UP000247810">
    <property type="component" value="Unassembled WGS sequence"/>
</dbReference>
<protein>
    <submittedName>
        <fullName evidence="12">Uncharacterized protein</fullName>
    </submittedName>
</protein>
<organism evidence="12 13">
    <name type="scientific">Aspergillus ellipticus CBS 707.79</name>
    <dbReference type="NCBI Taxonomy" id="1448320"/>
    <lineage>
        <taxon>Eukaryota</taxon>
        <taxon>Fungi</taxon>
        <taxon>Dikarya</taxon>
        <taxon>Ascomycota</taxon>
        <taxon>Pezizomycotina</taxon>
        <taxon>Eurotiomycetes</taxon>
        <taxon>Eurotiomycetidae</taxon>
        <taxon>Eurotiales</taxon>
        <taxon>Aspergillaceae</taxon>
        <taxon>Aspergillus</taxon>
        <taxon>Aspergillus subgen. Circumdati</taxon>
    </lineage>
</organism>
<dbReference type="EMBL" id="KZ826197">
    <property type="protein sequence ID" value="PYH87646.1"/>
    <property type="molecule type" value="Genomic_DNA"/>
</dbReference>
<dbReference type="InterPro" id="IPR015876">
    <property type="entry name" value="Acyl-CoA_DS"/>
</dbReference>
<reference evidence="12 13" key="1">
    <citation type="submission" date="2018-02" db="EMBL/GenBank/DDBJ databases">
        <title>The genomes of Aspergillus section Nigri reveals drivers in fungal speciation.</title>
        <authorList>
            <consortium name="DOE Joint Genome Institute"/>
            <person name="Vesth T.C."/>
            <person name="Nybo J."/>
            <person name="Theobald S."/>
            <person name="Brandl J."/>
            <person name="Frisvad J.C."/>
            <person name="Nielsen K.F."/>
            <person name="Lyhne E.K."/>
            <person name="Kogle M.E."/>
            <person name="Kuo A."/>
            <person name="Riley R."/>
            <person name="Clum A."/>
            <person name="Nolan M."/>
            <person name="Lipzen A."/>
            <person name="Salamov A."/>
            <person name="Henrissat B."/>
            <person name="Wiebenga A."/>
            <person name="De vries R.P."/>
            <person name="Grigoriev I.V."/>
            <person name="Mortensen U.H."/>
            <person name="Andersen M.R."/>
            <person name="Baker S.E."/>
        </authorList>
    </citation>
    <scope>NUCLEOTIDE SEQUENCE [LARGE SCALE GENOMIC DNA]</scope>
    <source>
        <strain evidence="12 13">CBS 707.79</strain>
    </source>
</reference>
<evidence type="ECO:0000256" key="6">
    <source>
        <dbReference type="ARBA" id="ARBA00022989"/>
    </source>
</evidence>
<feature type="transmembrane region" description="Helical" evidence="11">
    <location>
        <begin position="135"/>
        <end position="156"/>
    </location>
</feature>
<evidence type="ECO:0000313" key="13">
    <source>
        <dbReference type="Proteomes" id="UP000247810"/>
    </source>
</evidence>
<evidence type="ECO:0000256" key="1">
    <source>
        <dbReference type="ARBA" id="ARBA00004141"/>
    </source>
</evidence>
<sequence>MTQHPRPATHLEEQTHPLQTLQALLRRIEWFNLALLYLIPVWAFHEIPRVPLCRKTLLWSLLHRQRPPPDLHRAHHRYTDTPHDPYNIKRGFWHAHTLWALRRQSKPFPVVDVTDLTSNSIAVTQHKCYRSLCFVMGWVFPALVATFCVNSFAHWVGKRPFSDRLSARDNVPVAVVTLGVASIESPFGNCRWVCV</sequence>
<evidence type="ECO:0000256" key="4">
    <source>
        <dbReference type="ARBA" id="ARBA00022692"/>
    </source>
</evidence>
<name>A0A319CQR5_9EURO</name>